<organism evidence="1 2">
    <name type="scientific">Alkalicoccobacillus murimartini</name>
    <dbReference type="NCBI Taxonomy" id="171685"/>
    <lineage>
        <taxon>Bacteria</taxon>
        <taxon>Bacillati</taxon>
        <taxon>Bacillota</taxon>
        <taxon>Bacilli</taxon>
        <taxon>Bacillales</taxon>
        <taxon>Bacillaceae</taxon>
        <taxon>Alkalicoccobacillus</taxon>
    </lineage>
</organism>
<proteinExistence type="predicted"/>
<keyword evidence="2" id="KW-1185">Reference proteome</keyword>
<reference evidence="1 2" key="1">
    <citation type="submission" date="2023-07" db="EMBL/GenBank/DDBJ databases">
        <title>Genomic Encyclopedia of Type Strains, Phase IV (KMG-IV): sequencing the most valuable type-strain genomes for metagenomic binning, comparative biology and taxonomic classification.</title>
        <authorList>
            <person name="Goeker M."/>
        </authorList>
    </citation>
    <scope>NUCLEOTIDE SEQUENCE [LARGE SCALE GENOMIC DNA]</scope>
    <source>
        <strain evidence="1 2">DSM 19154</strain>
    </source>
</reference>
<dbReference type="Proteomes" id="UP001225034">
    <property type="component" value="Unassembled WGS sequence"/>
</dbReference>
<evidence type="ECO:0000313" key="1">
    <source>
        <dbReference type="EMBL" id="MDQ0208883.1"/>
    </source>
</evidence>
<protein>
    <submittedName>
        <fullName evidence="1">Uncharacterized protein</fullName>
    </submittedName>
</protein>
<sequence>MKLKRKEIKLANHCLLVSLYFSFLVDQMAYKDVHQMAYDDCVQQMMYEGEFSG</sequence>
<evidence type="ECO:0000313" key="2">
    <source>
        <dbReference type="Proteomes" id="UP001225034"/>
    </source>
</evidence>
<gene>
    <name evidence="1" type="ORF">J2S05_003707</name>
</gene>
<dbReference type="EMBL" id="JAUSUA010000007">
    <property type="protein sequence ID" value="MDQ0208883.1"/>
    <property type="molecule type" value="Genomic_DNA"/>
</dbReference>
<accession>A0ABT9YM04</accession>
<comment type="caution">
    <text evidence="1">The sequence shown here is derived from an EMBL/GenBank/DDBJ whole genome shotgun (WGS) entry which is preliminary data.</text>
</comment>
<name>A0ABT9YM04_9BACI</name>